<comment type="caution">
    <text evidence="3">The sequence shown here is derived from an EMBL/GenBank/DDBJ whole genome shotgun (WGS) entry which is preliminary data.</text>
</comment>
<name>A0A845SAK1_9PROT</name>
<feature type="non-terminal residue" evidence="3">
    <location>
        <position position="1"/>
    </location>
</feature>
<evidence type="ECO:0000256" key="1">
    <source>
        <dbReference type="SAM" id="Coils"/>
    </source>
</evidence>
<organism evidence="3 4">
    <name type="scientific">Candidatus Fonsibacter lacus</name>
    <dbReference type="NCBI Taxonomy" id="2576439"/>
    <lineage>
        <taxon>Bacteria</taxon>
        <taxon>Pseudomonadati</taxon>
        <taxon>Pseudomonadota</taxon>
        <taxon>Alphaproteobacteria</taxon>
        <taxon>Candidatus Pelagibacterales</taxon>
        <taxon>Candidatus Pelagibacterales incertae sedis</taxon>
        <taxon>Candidatus Fonsibacter</taxon>
    </lineage>
</organism>
<protein>
    <submittedName>
        <fullName evidence="3">Molecular chaperone DnaK</fullName>
    </submittedName>
</protein>
<reference evidence="3 4" key="1">
    <citation type="submission" date="2018-10" db="EMBL/GenBank/DDBJ databases">
        <title>Iterative Subtractive Binning of Freshwater Chronoseries Metagenomes Recovers Nearly Complete Genomes from over Four Hundred Novel Species.</title>
        <authorList>
            <person name="Rodriguez-R L.M."/>
            <person name="Tsementzi D."/>
            <person name="Luo C."/>
            <person name="Konstantinidis K.T."/>
        </authorList>
    </citation>
    <scope>NUCLEOTIDE SEQUENCE [LARGE SCALE GENOMIC DNA]</scope>
    <source>
        <strain evidence="3">WB7_2B_003</strain>
    </source>
</reference>
<feature type="coiled-coil region" evidence="1">
    <location>
        <begin position="2"/>
        <end position="29"/>
    </location>
</feature>
<sequence>GSKISEADKKAIEKDMEDLKEAIKSDKTEDIKTKTQQLMTSSMKLGEAIYKAQQDNAGASKTDAKSDDKKDVVDAEFEEVKDDNKKNG</sequence>
<evidence type="ECO:0000313" key="3">
    <source>
        <dbReference type="EMBL" id="NCU63236.1"/>
    </source>
</evidence>
<dbReference type="Gene3D" id="1.20.1270.10">
    <property type="match status" value="1"/>
</dbReference>
<accession>A0A845SAK1</accession>
<feature type="compositionally biased region" description="Basic and acidic residues" evidence="2">
    <location>
        <begin position="62"/>
        <end position="73"/>
    </location>
</feature>
<dbReference type="EMBL" id="RGGN01000176">
    <property type="protein sequence ID" value="NCU63236.1"/>
    <property type="molecule type" value="Genomic_DNA"/>
</dbReference>
<gene>
    <name evidence="3" type="primary">dnaK</name>
    <name evidence="3" type="ORF">EBV78_04090</name>
</gene>
<dbReference type="InterPro" id="IPR029048">
    <property type="entry name" value="HSP70_C_sf"/>
</dbReference>
<keyword evidence="1" id="KW-0175">Coiled coil</keyword>
<dbReference type="Proteomes" id="UP000572953">
    <property type="component" value="Unassembled WGS sequence"/>
</dbReference>
<evidence type="ECO:0000313" key="4">
    <source>
        <dbReference type="Proteomes" id="UP000572953"/>
    </source>
</evidence>
<evidence type="ECO:0000256" key="2">
    <source>
        <dbReference type="SAM" id="MobiDB-lite"/>
    </source>
</evidence>
<dbReference type="SUPFAM" id="SSF100934">
    <property type="entry name" value="Heat shock protein 70kD (HSP70), C-terminal subdomain"/>
    <property type="match status" value="1"/>
</dbReference>
<dbReference type="AlphaFoldDB" id="A0A845SAK1"/>
<proteinExistence type="predicted"/>
<feature type="region of interest" description="Disordered" evidence="2">
    <location>
        <begin position="54"/>
        <end position="88"/>
    </location>
</feature>